<sequence length="79" mass="8725">MFTNHVAKVIGDISGIIRSVYTTEPSVQCYCGNFMAGKNLLKSGAKDAFRTAFCLETQHFPDAPNHSNFPSILLYPNDI</sequence>
<keyword evidence="3" id="KW-0106">Calcium</keyword>
<evidence type="ECO:0000256" key="3">
    <source>
        <dbReference type="ARBA" id="ARBA00022837"/>
    </source>
</evidence>
<accession>A0ABW3BB15</accession>
<dbReference type="Pfam" id="PF01263">
    <property type="entry name" value="Aldose_epim"/>
    <property type="match status" value="1"/>
</dbReference>
<dbReference type="RefSeq" id="WP_379936519.1">
    <property type="nucleotide sequence ID" value="NZ_JBHTHY010000026.1"/>
</dbReference>
<dbReference type="SUPFAM" id="SSF74650">
    <property type="entry name" value="Galactose mutarotase-like"/>
    <property type="match status" value="1"/>
</dbReference>
<dbReference type="InterPro" id="IPR011013">
    <property type="entry name" value="Gal_mutarotase_sf_dom"/>
</dbReference>
<dbReference type="PANTHER" id="PTHR10091">
    <property type="entry name" value="ALDOSE-1-EPIMERASE"/>
    <property type="match status" value="1"/>
</dbReference>
<organism evidence="4 5">
    <name type="scientific">Maribacter chungangensis</name>
    <dbReference type="NCBI Taxonomy" id="1069117"/>
    <lineage>
        <taxon>Bacteria</taxon>
        <taxon>Pseudomonadati</taxon>
        <taxon>Bacteroidota</taxon>
        <taxon>Flavobacteriia</taxon>
        <taxon>Flavobacteriales</taxon>
        <taxon>Flavobacteriaceae</taxon>
        <taxon>Maribacter</taxon>
    </lineage>
</organism>
<proteinExistence type="predicted"/>
<name>A0ABW3BB15_9FLAO</name>
<dbReference type="InterPro" id="IPR014718">
    <property type="entry name" value="GH-type_carb-bd"/>
</dbReference>
<evidence type="ECO:0000313" key="4">
    <source>
        <dbReference type="EMBL" id="MFD0799529.1"/>
    </source>
</evidence>
<dbReference type="EMBL" id="JBHTHY010000026">
    <property type="protein sequence ID" value="MFD0799529.1"/>
    <property type="molecule type" value="Genomic_DNA"/>
</dbReference>
<reference evidence="5" key="1">
    <citation type="journal article" date="2019" name="Int. J. Syst. Evol. Microbiol.">
        <title>The Global Catalogue of Microorganisms (GCM) 10K type strain sequencing project: providing services to taxonomists for standard genome sequencing and annotation.</title>
        <authorList>
            <consortium name="The Broad Institute Genomics Platform"/>
            <consortium name="The Broad Institute Genome Sequencing Center for Infectious Disease"/>
            <person name="Wu L."/>
            <person name="Ma J."/>
        </authorList>
    </citation>
    <scope>NUCLEOTIDE SEQUENCE [LARGE SCALE GENOMIC DNA]</scope>
    <source>
        <strain evidence="5">CCUG 61948</strain>
    </source>
</reference>
<dbReference type="PANTHER" id="PTHR10091:SF0">
    <property type="entry name" value="GALACTOSE MUTAROTASE"/>
    <property type="match status" value="1"/>
</dbReference>
<comment type="cofactor">
    <cofactor evidence="1">
        <name>Ca(2+)</name>
        <dbReference type="ChEBI" id="CHEBI:29108"/>
    </cofactor>
</comment>
<dbReference type="Gene3D" id="2.70.98.10">
    <property type="match status" value="1"/>
</dbReference>
<gene>
    <name evidence="4" type="ORF">ACFQZJ_18810</name>
</gene>
<keyword evidence="5" id="KW-1185">Reference proteome</keyword>
<evidence type="ECO:0000313" key="5">
    <source>
        <dbReference type="Proteomes" id="UP001597012"/>
    </source>
</evidence>
<protein>
    <recommendedName>
        <fullName evidence="6">Transposase</fullName>
    </recommendedName>
</protein>
<evidence type="ECO:0008006" key="6">
    <source>
        <dbReference type="Google" id="ProtNLM"/>
    </source>
</evidence>
<comment type="subunit">
    <text evidence="2">Monomer.</text>
</comment>
<dbReference type="InterPro" id="IPR008183">
    <property type="entry name" value="Aldose_1/G6P_1-epimerase"/>
</dbReference>
<comment type="caution">
    <text evidence="4">The sequence shown here is derived from an EMBL/GenBank/DDBJ whole genome shotgun (WGS) entry which is preliminary data.</text>
</comment>
<dbReference type="Proteomes" id="UP001597012">
    <property type="component" value="Unassembled WGS sequence"/>
</dbReference>
<evidence type="ECO:0000256" key="1">
    <source>
        <dbReference type="ARBA" id="ARBA00001913"/>
    </source>
</evidence>
<evidence type="ECO:0000256" key="2">
    <source>
        <dbReference type="ARBA" id="ARBA00011245"/>
    </source>
</evidence>